<sequence>MAQPANLAQWLDYIQQLHPREIDMGLDRLRQVADRLSLDRPAPIVITVSGTNGKGSHVAILDKLFRELGYRCASYTSPHLLQFNERISLDGQPASDEAICEALSVVEAARQGTSLSFFEFTTLAAFWLMARQPLDVAVLEVGLGGRLDAVNLIDADVAVISSIELDHQEWLGDTRDAVAREKAGIFRAGKPAVCADRDPPVALIVTADELSVPLYRIGQDFHCQAHPGAPGQSRIWQGRAIARQVMAAGQDNNSSHGQALPGALSPQALESWQVEVPPCSLHPDNVASAIQAACLSGLVPSQATLAEALLRCLPAITLPGRLQKAVASKSDMNIAVLLDVSHNPHAAAVLADEIRTWRERGRREKLSHPGSQHTGQPFTGQVRVVLAMMADKDHLGYVSCLENQVDFWYIGDLEMQRCMKASELSDKLKSRLENIVPAVPSDRPDTGCDVSDRFGQALSDAGAEDLIVVCGSFFTVARILPEACLH</sequence>
<dbReference type="PANTHER" id="PTHR11136">
    <property type="entry name" value="FOLYLPOLYGLUTAMATE SYNTHASE-RELATED"/>
    <property type="match status" value="1"/>
</dbReference>
<dbReference type="GO" id="GO:0046872">
    <property type="term" value="F:metal ion binding"/>
    <property type="evidence" value="ECO:0007669"/>
    <property type="project" value="UniProtKB-KW"/>
</dbReference>
<dbReference type="InterPro" id="IPR036565">
    <property type="entry name" value="Mur-like_cat_sf"/>
</dbReference>
<evidence type="ECO:0000256" key="5">
    <source>
        <dbReference type="ARBA" id="ARBA00022840"/>
    </source>
</evidence>
<comment type="caution">
    <text evidence="8">The sequence shown here is derived from an EMBL/GenBank/DDBJ whole genome shotgun (WGS) entry which is preliminary data.</text>
</comment>
<evidence type="ECO:0000256" key="1">
    <source>
        <dbReference type="ARBA" id="ARBA00008276"/>
    </source>
</evidence>
<dbReference type="AlphaFoldDB" id="A0A917GTC3"/>
<dbReference type="Proteomes" id="UP000627715">
    <property type="component" value="Unassembled WGS sequence"/>
</dbReference>
<organism evidence="8 9">
    <name type="scientific">Pseudohongiella nitratireducens</name>
    <dbReference type="NCBI Taxonomy" id="1768907"/>
    <lineage>
        <taxon>Bacteria</taxon>
        <taxon>Pseudomonadati</taxon>
        <taxon>Pseudomonadota</taxon>
        <taxon>Gammaproteobacteria</taxon>
        <taxon>Pseudomonadales</taxon>
        <taxon>Pseudohongiellaceae</taxon>
        <taxon>Pseudohongiella</taxon>
    </lineage>
</organism>
<dbReference type="SUPFAM" id="SSF53244">
    <property type="entry name" value="MurD-like peptide ligases, peptide-binding domain"/>
    <property type="match status" value="1"/>
</dbReference>
<dbReference type="RefSeq" id="WP_068812881.1">
    <property type="nucleotide sequence ID" value="NZ_BMIY01000005.1"/>
</dbReference>
<evidence type="ECO:0000313" key="9">
    <source>
        <dbReference type="Proteomes" id="UP000627715"/>
    </source>
</evidence>
<dbReference type="InterPro" id="IPR036615">
    <property type="entry name" value="Mur_ligase_C_dom_sf"/>
</dbReference>
<accession>A0A917GTC3</accession>
<dbReference type="PANTHER" id="PTHR11136:SF0">
    <property type="entry name" value="DIHYDROFOLATE SYNTHETASE-RELATED"/>
    <property type="match status" value="1"/>
</dbReference>
<dbReference type="GO" id="GO:0004326">
    <property type="term" value="F:tetrahydrofolylpolyglutamate synthase activity"/>
    <property type="evidence" value="ECO:0007669"/>
    <property type="project" value="InterPro"/>
</dbReference>
<keyword evidence="5" id="KW-0067">ATP-binding</keyword>
<reference evidence="8" key="1">
    <citation type="journal article" date="2014" name="Int. J. Syst. Evol. Microbiol.">
        <title>Complete genome sequence of Corynebacterium casei LMG S-19264T (=DSM 44701T), isolated from a smear-ripened cheese.</title>
        <authorList>
            <consortium name="US DOE Joint Genome Institute (JGI-PGF)"/>
            <person name="Walter F."/>
            <person name="Albersmeier A."/>
            <person name="Kalinowski J."/>
            <person name="Ruckert C."/>
        </authorList>
    </citation>
    <scope>NUCLEOTIDE SEQUENCE</scope>
    <source>
        <strain evidence="8">CGMCC 1.15425</strain>
    </source>
</reference>
<dbReference type="NCBIfam" id="TIGR01499">
    <property type="entry name" value="folC"/>
    <property type="match status" value="1"/>
</dbReference>
<dbReference type="SUPFAM" id="SSF53623">
    <property type="entry name" value="MurD-like peptide ligases, catalytic domain"/>
    <property type="match status" value="1"/>
</dbReference>
<evidence type="ECO:0000259" key="7">
    <source>
        <dbReference type="Pfam" id="PF08245"/>
    </source>
</evidence>
<dbReference type="EMBL" id="BMIY01000005">
    <property type="protein sequence ID" value="GGG56494.1"/>
    <property type="molecule type" value="Genomic_DNA"/>
</dbReference>
<protein>
    <submittedName>
        <fullName evidence="8">Bifunctional folylpolyglutamate synthase/dihydrofolate synthase</fullName>
    </submittedName>
</protein>
<dbReference type="InterPro" id="IPR001645">
    <property type="entry name" value="Folylpolyglutamate_synth"/>
</dbReference>
<keyword evidence="9" id="KW-1185">Reference proteome</keyword>
<dbReference type="OrthoDB" id="9809356at2"/>
<dbReference type="GO" id="GO:0005737">
    <property type="term" value="C:cytoplasm"/>
    <property type="evidence" value="ECO:0007669"/>
    <property type="project" value="TreeGrafter"/>
</dbReference>
<reference evidence="8" key="2">
    <citation type="submission" date="2020-09" db="EMBL/GenBank/DDBJ databases">
        <authorList>
            <person name="Sun Q."/>
            <person name="Zhou Y."/>
        </authorList>
    </citation>
    <scope>NUCLEOTIDE SEQUENCE</scope>
    <source>
        <strain evidence="8">CGMCC 1.15425</strain>
    </source>
</reference>
<dbReference type="GO" id="GO:0005524">
    <property type="term" value="F:ATP binding"/>
    <property type="evidence" value="ECO:0007669"/>
    <property type="project" value="UniProtKB-KW"/>
</dbReference>
<proteinExistence type="inferred from homology"/>
<evidence type="ECO:0000256" key="4">
    <source>
        <dbReference type="ARBA" id="ARBA00022741"/>
    </source>
</evidence>
<keyword evidence="2" id="KW-0436">Ligase</keyword>
<dbReference type="Pfam" id="PF08245">
    <property type="entry name" value="Mur_ligase_M"/>
    <property type="match status" value="1"/>
</dbReference>
<name>A0A917GTC3_9GAMM</name>
<keyword evidence="6" id="KW-0460">Magnesium</keyword>
<feature type="domain" description="Mur ligase central" evidence="7">
    <location>
        <begin position="48"/>
        <end position="195"/>
    </location>
</feature>
<dbReference type="InterPro" id="IPR013221">
    <property type="entry name" value="Mur_ligase_cen"/>
</dbReference>
<comment type="similarity">
    <text evidence="1">Belongs to the folylpolyglutamate synthase family.</text>
</comment>
<keyword evidence="3" id="KW-0479">Metal-binding</keyword>
<evidence type="ECO:0000256" key="6">
    <source>
        <dbReference type="ARBA" id="ARBA00022842"/>
    </source>
</evidence>
<gene>
    <name evidence="8" type="primary">folC</name>
    <name evidence="8" type="ORF">GCM10011403_12060</name>
</gene>
<dbReference type="GO" id="GO:0008841">
    <property type="term" value="F:dihydrofolate synthase activity"/>
    <property type="evidence" value="ECO:0007669"/>
    <property type="project" value="TreeGrafter"/>
</dbReference>
<evidence type="ECO:0000256" key="3">
    <source>
        <dbReference type="ARBA" id="ARBA00022723"/>
    </source>
</evidence>
<keyword evidence="4" id="KW-0547">Nucleotide-binding</keyword>
<dbReference type="Gene3D" id="3.90.190.20">
    <property type="entry name" value="Mur ligase, C-terminal domain"/>
    <property type="match status" value="1"/>
</dbReference>
<dbReference type="Gene3D" id="3.40.1190.10">
    <property type="entry name" value="Mur-like, catalytic domain"/>
    <property type="match status" value="1"/>
</dbReference>
<evidence type="ECO:0000313" key="8">
    <source>
        <dbReference type="EMBL" id="GGG56494.1"/>
    </source>
</evidence>
<evidence type="ECO:0000256" key="2">
    <source>
        <dbReference type="ARBA" id="ARBA00022598"/>
    </source>
</evidence>